<feature type="domain" description="EGF-like" evidence="2">
    <location>
        <begin position="9"/>
        <end position="46"/>
    </location>
</feature>
<dbReference type="AlphaFoldDB" id="A0AA40GAN6"/>
<dbReference type="EMBL" id="JAHYIQ010000003">
    <property type="protein sequence ID" value="KAK1134094.1"/>
    <property type="molecule type" value="Genomic_DNA"/>
</dbReference>
<organism evidence="3 4">
    <name type="scientific">Melipona bicolor</name>
    <dbReference type="NCBI Taxonomy" id="60889"/>
    <lineage>
        <taxon>Eukaryota</taxon>
        <taxon>Metazoa</taxon>
        <taxon>Ecdysozoa</taxon>
        <taxon>Arthropoda</taxon>
        <taxon>Hexapoda</taxon>
        <taxon>Insecta</taxon>
        <taxon>Pterygota</taxon>
        <taxon>Neoptera</taxon>
        <taxon>Endopterygota</taxon>
        <taxon>Hymenoptera</taxon>
        <taxon>Apocrita</taxon>
        <taxon>Aculeata</taxon>
        <taxon>Apoidea</taxon>
        <taxon>Anthophila</taxon>
        <taxon>Apidae</taxon>
        <taxon>Melipona</taxon>
    </lineage>
</organism>
<dbReference type="InterPro" id="IPR000742">
    <property type="entry name" value="EGF"/>
</dbReference>
<evidence type="ECO:0000313" key="4">
    <source>
        <dbReference type="Proteomes" id="UP001177670"/>
    </source>
</evidence>
<gene>
    <name evidence="3" type="ORF">K0M31_011876</name>
</gene>
<name>A0AA40GAN6_9HYME</name>
<evidence type="ECO:0000313" key="3">
    <source>
        <dbReference type="EMBL" id="KAK1134094.1"/>
    </source>
</evidence>
<evidence type="ECO:0000259" key="2">
    <source>
        <dbReference type="PROSITE" id="PS50026"/>
    </source>
</evidence>
<evidence type="ECO:0000256" key="1">
    <source>
        <dbReference type="PROSITE-ProRule" id="PRU00076"/>
    </source>
</evidence>
<dbReference type="PROSITE" id="PS50026">
    <property type="entry name" value="EGF_3"/>
    <property type="match status" value="1"/>
</dbReference>
<comment type="caution">
    <text evidence="3">The sequence shown here is derived from an EMBL/GenBank/DDBJ whole genome shotgun (WGS) entry which is preliminary data.</text>
</comment>
<dbReference type="PANTHER" id="PTHR22963">
    <property type="entry name" value="ENDOGLIN-RELATED"/>
    <property type="match status" value="1"/>
</dbReference>
<accession>A0AA40GAN6</accession>
<keyword evidence="1" id="KW-0245">EGF-like domain</keyword>
<keyword evidence="1" id="KW-1015">Disulfide bond</keyword>
<protein>
    <recommendedName>
        <fullName evidence="2">EGF-like domain-containing protein</fullName>
    </recommendedName>
</protein>
<dbReference type="PANTHER" id="PTHR22963:SF38">
    <property type="entry name" value="LP13770P"/>
    <property type="match status" value="1"/>
</dbReference>
<comment type="caution">
    <text evidence="1">Lacks conserved residue(s) required for the propagation of feature annotation.</text>
</comment>
<proteinExistence type="predicted"/>
<keyword evidence="4" id="KW-1185">Reference proteome</keyword>
<dbReference type="Proteomes" id="UP001177670">
    <property type="component" value="Unassembled WGS sequence"/>
</dbReference>
<feature type="disulfide bond" evidence="1">
    <location>
        <begin position="12"/>
        <end position="22"/>
    </location>
</feature>
<sequence>MACTNQKCRDPCPGSCGANAECRVVSHTPMCVCPSDYTGDPFTQCTPRPRKNPNFYSLPHHIIIVYHLLIVKKRT</sequence>
<reference evidence="3" key="1">
    <citation type="submission" date="2021-10" db="EMBL/GenBank/DDBJ databases">
        <title>Melipona bicolor Genome sequencing and assembly.</title>
        <authorList>
            <person name="Araujo N.S."/>
            <person name="Arias M.C."/>
        </authorList>
    </citation>
    <scope>NUCLEOTIDE SEQUENCE</scope>
    <source>
        <strain evidence="3">USP_2M_L1-L4_2017</strain>
        <tissue evidence="3">Whole body</tissue>
    </source>
</reference>